<evidence type="ECO:0000313" key="1">
    <source>
        <dbReference type="EMBL" id="SFC14591.1"/>
    </source>
</evidence>
<dbReference type="RefSeq" id="WP_092541450.1">
    <property type="nucleotide sequence ID" value="NZ_FOKV01000002.1"/>
</dbReference>
<dbReference type="STRING" id="1334022.SAMN04487907_102395"/>
<gene>
    <name evidence="1" type="ORF">SAMN04487907_102395</name>
</gene>
<dbReference type="EMBL" id="FOKV01000002">
    <property type="protein sequence ID" value="SFC14591.1"/>
    <property type="molecule type" value="Genomic_DNA"/>
</dbReference>
<sequence>MDLQTRKLEFIQEFLKIQKEETLDLLEKVLRKERFDDQVDAMPAEELSQRIEKSELDFEKGHYKSTSDLLSKYE</sequence>
<proteinExistence type="predicted"/>
<accession>A0A1I1GSW2</accession>
<protein>
    <recommendedName>
        <fullName evidence="3">Addiction module component</fullName>
    </recommendedName>
</protein>
<organism evidence="1 2">
    <name type="scientific">Zunongwangia mangrovi</name>
    <dbReference type="NCBI Taxonomy" id="1334022"/>
    <lineage>
        <taxon>Bacteria</taxon>
        <taxon>Pseudomonadati</taxon>
        <taxon>Bacteroidota</taxon>
        <taxon>Flavobacteriia</taxon>
        <taxon>Flavobacteriales</taxon>
        <taxon>Flavobacteriaceae</taxon>
        <taxon>Zunongwangia</taxon>
    </lineage>
</organism>
<reference evidence="2" key="1">
    <citation type="submission" date="2016-10" db="EMBL/GenBank/DDBJ databases">
        <authorList>
            <person name="Varghese N."/>
            <person name="Submissions S."/>
        </authorList>
    </citation>
    <scope>NUCLEOTIDE SEQUENCE [LARGE SCALE GENOMIC DNA]</scope>
    <source>
        <strain evidence="2">DSM 24499</strain>
    </source>
</reference>
<dbReference type="OrthoDB" id="773198at2"/>
<evidence type="ECO:0000313" key="2">
    <source>
        <dbReference type="Proteomes" id="UP000199438"/>
    </source>
</evidence>
<dbReference type="Proteomes" id="UP000199438">
    <property type="component" value="Unassembled WGS sequence"/>
</dbReference>
<keyword evidence="2" id="KW-1185">Reference proteome</keyword>
<name>A0A1I1GSW2_9FLAO</name>
<dbReference type="AlphaFoldDB" id="A0A1I1GSW2"/>
<evidence type="ECO:0008006" key="3">
    <source>
        <dbReference type="Google" id="ProtNLM"/>
    </source>
</evidence>